<sequence>MNSTIKLGSKIKVGDLMYVGLNGRIGKIIEFKAHPGWPGLPDHTGRVAITDRGSITIGDQHVCRVPS</sequence>
<dbReference type="AlphaFoldDB" id="A0A9Q5AYL7"/>
<dbReference type="Proteomes" id="UP000564604">
    <property type="component" value="Unassembled WGS sequence"/>
</dbReference>
<protein>
    <submittedName>
        <fullName evidence="1">Uncharacterized protein</fullName>
    </submittedName>
</protein>
<evidence type="ECO:0000313" key="1">
    <source>
        <dbReference type="EMBL" id="NNB48914.1"/>
    </source>
</evidence>
<reference evidence="1 2" key="1">
    <citation type="journal article" date="2020" name="Front. Microbiol.">
        <title>Genetic Organization of the aprX-lipA2 Operon Affects the Proteolytic Potential of Pseudomonas Species in Milk.</title>
        <authorList>
            <person name="Maier C."/>
            <person name="Huptas C."/>
            <person name="von Neubeck M."/>
            <person name="Scherer S."/>
            <person name="Wenning M."/>
            <person name="Lucking G."/>
        </authorList>
    </citation>
    <scope>NUCLEOTIDE SEQUENCE [LARGE SCALE GENOMIC DNA]</scope>
    <source>
        <strain evidence="1 2">WS 5094</strain>
    </source>
</reference>
<accession>A0A9Q5AYL7</accession>
<dbReference type="RefSeq" id="WP_169907519.1">
    <property type="nucleotide sequence ID" value="NZ_JAAQYX010000006.1"/>
</dbReference>
<evidence type="ECO:0000313" key="2">
    <source>
        <dbReference type="Proteomes" id="UP000564604"/>
    </source>
</evidence>
<gene>
    <name evidence="1" type="ORF">HBN89_06435</name>
</gene>
<dbReference type="EMBL" id="JAAQYX010000006">
    <property type="protein sequence ID" value="NNB48914.1"/>
    <property type="molecule type" value="Genomic_DNA"/>
</dbReference>
<proteinExistence type="predicted"/>
<name>A0A9Q5AYL7_PSEFR</name>
<organism evidence="1 2">
    <name type="scientific">Pseudomonas fragi</name>
    <dbReference type="NCBI Taxonomy" id="296"/>
    <lineage>
        <taxon>Bacteria</taxon>
        <taxon>Pseudomonadati</taxon>
        <taxon>Pseudomonadota</taxon>
        <taxon>Gammaproteobacteria</taxon>
        <taxon>Pseudomonadales</taxon>
        <taxon>Pseudomonadaceae</taxon>
        <taxon>Pseudomonas</taxon>
    </lineage>
</organism>
<comment type="caution">
    <text evidence="1">The sequence shown here is derived from an EMBL/GenBank/DDBJ whole genome shotgun (WGS) entry which is preliminary data.</text>
</comment>